<accession>D8U485</accession>
<gene>
    <name evidence="3" type="ORF">VOLCADRAFT_106008</name>
</gene>
<dbReference type="GeneID" id="9622503"/>
<feature type="region of interest" description="Disordered" evidence="2">
    <location>
        <begin position="144"/>
        <end position="184"/>
    </location>
</feature>
<feature type="compositionally biased region" description="Gly residues" evidence="2">
    <location>
        <begin position="271"/>
        <end position="287"/>
    </location>
</feature>
<organism evidence="4">
    <name type="scientific">Volvox carteri f. nagariensis</name>
    <dbReference type="NCBI Taxonomy" id="3068"/>
    <lineage>
        <taxon>Eukaryota</taxon>
        <taxon>Viridiplantae</taxon>
        <taxon>Chlorophyta</taxon>
        <taxon>core chlorophytes</taxon>
        <taxon>Chlorophyceae</taxon>
        <taxon>CS clade</taxon>
        <taxon>Chlamydomonadales</taxon>
        <taxon>Volvocaceae</taxon>
        <taxon>Volvox</taxon>
    </lineage>
</organism>
<evidence type="ECO:0000313" key="4">
    <source>
        <dbReference type="Proteomes" id="UP000001058"/>
    </source>
</evidence>
<feature type="region of interest" description="Disordered" evidence="2">
    <location>
        <begin position="1"/>
        <end position="30"/>
    </location>
</feature>
<reference evidence="3 4" key="1">
    <citation type="journal article" date="2010" name="Science">
        <title>Genomic analysis of organismal complexity in the multicellular green alga Volvox carteri.</title>
        <authorList>
            <person name="Prochnik S.E."/>
            <person name="Umen J."/>
            <person name="Nedelcu A.M."/>
            <person name="Hallmann A."/>
            <person name="Miller S.M."/>
            <person name="Nishii I."/>
            <person name="Ferris P."/>
            <person name="Kuo A."/>
            <person name="Mitros T."/>
            <person name="Fritz-Laylin L.K."/>
            <person name="Hellsten U."/>
            <person name="Chapman J."/>
            <person name="Simakov O."/>
            <person name="Rensing S.A."/>
            <person name="Terry A."/>
            <person name="Pangilinan J."/>
            <person name="Kapitonov V."/>
            <person name="Jurka J."/>
            <person name="Salamov A."/>
            <person name="Shapiro H."/>
            <person name="Schmutz J."/>
            <person name="Grimwood J."/>
            <person name="Lindquist E."/>
            <person name="Lucas S."/>
            <person name="Grigoriev I.V."/>
            <person name="Schmitt R."/>
            <person name="Kirk D."/>
            <person name="Rokhsar D.S."/>
        </authorList>
    </citation>
    <scope>NUCLEOTIDE SEQUENCE [LARGE SCALE GENOMIC DNA]</scope>
    <source>
        <strain evidence="4">f. Nagariensis / Eve</strain>
    </source>
</reference>
<dbReference type="Proteomes" id="UP000001058">
    <property type="component" value="Unassembled WGS sequence"/>
</dbReference>
<evidence type="ECO:0000256" key="1">
    <source>
        <dbReference type="SAM" id="Coils"/>
    </source>
</evidence>
<dbReference type="RefSeq" id="XP_002953574.1">
    <property type="nucleotide sequence ID" value="XM_002953528.1"/>
</dbReference>
<sequence length="302" mass="31032">MSEADAVNGTLADTGIDEGDALDATNGEMGQLDEEATALLKELEDSQLEVQRMLEAQRAQAQELGGMKDHLSAELLQLKDDAWKLHLFAELEMLKRQLAAINNLDADLDAMEAKLDAEEGDPDEAAFQEALAEARAGTQGLLARLGGSTSRPARPLLPTADGEDAASTSMTGGSGGGAESKAAAAPVGGAADAVAAAEKEDEEVAGEAVEDVEALQEELDAELDSMMKQLQAIKAESAMVAARKAQLEMELMQLMRDEADDLTSQLRDLGVGSGEGEGQAGANGGGETAAAEAAGGDAAAPP</sequence>
<dbReference type="EMBL" id="GL378357">
    <property type="protein sequence ID" value="EFJ45547.1"/>
    <property type="molecule type" value="Genomic_DNA"/>
</dbReference>
<evidence type="ECO:0000313" key="3">
    <source>
        <dbReference type="EMBL" id="EFJ45547.1"/>
    </source>
</evidence>
<feature type="region of interest" description="Disordered" evidence="2">
    <location>
        <begin position="267"/>
        <end position="302"/>
    </location>
</feature>
<proteinExistence type="predicted"/>
<keyword evidence="4" id="KW-1185">Reference proteome</keyword>
<dbReference type="AlphaFoldDB" id="D8U485"/>
<dbReference type="KEGG" id="vcn:VOLCADRAFT_106008"/>
<protein>
    <submittedName>
        <fullName evidence="3">Uncharacterized protein</fullName>
    </submittedName>
</protein>
<dbReference type="OrthoDB" id="549228at2759"/>
<evidence type="ECO:0000256" key="2">
    <source>
        <dbReference type="SAM" id="MobiDB-lite"/>
    </source>
</evidence>
<keyword evidence="1" id="KW-0175">Coiled coil</keyword>
<feature type="compositionally biased region" description="Low complexity" evidence="2">
    <location>
        <begin position="288"/>
        <end position="302"/>
    </location>
</feature>
<feature type="coiled-coil region" evidence="1">
    <location>
        <begin position="209"/>
        <end position="236"/>
    </location>
</feature>
<feature type="coiled-coil region" evidence="1">
    <location>
        <begin position="94"/>
        <end position="121"/>
    </location>
</feature>
<name>D8U485_VOLCA</name>
<dbReference type="InParanoid" id="D8U485"/>